<dbReference type="SMART" id="SM00347">
    <property type="entry name" value="HTH_MARR"/>
    <property type="match status" value="1"/>
</dbReference>
<dbReference type="EMBL" id="JACIDS010000002">
    <property type="protein sequence ID" value="MBB3930009.1"/>
    <property type="molecule type" value="Genomic_DNA"/>
</dbReference>
<evidence type="ECO:0000313" key="7">
    <source>
        <dbReference type="EMBL" id="MBB3930009.1"/>
    </source>
</evidence>
<dbReference type="RefSeq" id="WP_183397709.1">
    <property type="nucleotide sequence ID" value="NZ_JACIDS010000002.1"/>
</dbReference>
<protein>
    <submittedName>
        <fullName evidence="7">DNA-binding MarR family transcriptional regulator</fullName>
    </submittedName>
</protein>
<dbReference type="GO" id="GO:0005737">
    <property type="term" value="C:cytoplasm"/>
    <property type="evidence" value="ECO:0007669"/>
    <property type="project" value="UniProtKB-SubCell"/>
</dbReference>
<comment type="subcellular location">
    <subcellularLocation>
        <location evidence="1">Cytoplasm</location>
    </subcellularLocation>
</comment>
<dbReference type="AlphaFoldDB" id="A0A840AI33"/>
<dbReference type="InterPro" id="IPR055166">
    <property type="entry name" value="Transc_reg_Sar_Rot_HTH"/>
</dbReference>
<dbReference type="GO" id="GO:0003700">
    <property type="term" value="F:DNA-binding transcription factor activity"/>
    <property type="evidence" value="ECO:0007669"/>
    <property type="project" value="InterPro"/>
</dbReference>
<gene>
    <name evidence="7" type="ORF">GGR25_001048</name>
</gene>
<evidence type="ECO:0000256" key="3">
    <source>
        <dbReference type="ARBA" id="ARBA00023015"/>
    </source>
</evidence>
<dbReference type="GO" id="GO:0006950">
    <property type="term" value="P:response to stress"/>
    <property type="evidence" value="ECO:0007669"/>
    <property type="project" value="TreeGrafter"/>
</dbReference>
<keyword evidence="4 7" id="KW-0238">DNA-binding</keyword>
<dbReference type="InterPro" id="IPR036388">
    <property type="entry name" value="WH-like_DNA-bd_sf"/>
</dbReference>
<feature type="domain" description="HTH marR-type" evidence="6">
    <location>
        <begin position="6"/>
        <end position="136"/>
    </location>
</feature>
<dbReference type="SUPFAM" id="SSF46785">
    <property type="entry name" value="Winged helix' DNA-binding domain"/>
    <property type="match status" value="1"/>
</dbReference>
<dbReference type="Proteomes" id="UP000553963">
    <property type="component" value="Unassembled WGS sequence"/>
</dbReference>
<evidence type="ECO:0000256" key="4">
    <source>
        <dbReference type="ARBA" id="ARBA00023125"/>
    </source>
</evidence>
<dbReference type="PANTHER" id="PTHR33164:SF5">
    <property type="entry name" value="ORGANIC HYDROPEROXIDE RESISTANCE TRANSCRIPTIONAL REGULATOR"/>
    <property type="match status" value="1"/>
</dbReference>
<name>A0A840AI33_9HYPH</name>
<evidence type="ECO:0000313" key="8">
    <source>
        <dbReference type="Proteomes" id="UP000553963"/>
    </source>
</evidence>
<reference evidence="7 8" key="1">
    <citation type="submission" date="2020-08" db="EMBL/GenBank/DDBJ databases">
        <title>Genomic Encyclopedia of Type Strains, Phase IV (KMG-IV): sequencing the most valuable type-strain genomes for metagenomic binning, comparative biology and taxonomic classification.</title>
        <authorList>
            <person name="Goeker M."/>
        </authorList>
    </citation>
    <scope>NUCLEOTIDE SEQUENCE [LARGE SCALE GENOMIC DNA]</scope>
    <source>
        <strain evidence="7 8">DSM 25966</strain>
    </source>
</reference>
<comment type="caution">
    <text evidence="7">The sequence shown here is derived from an EMBL/GenBank/DDBJ whole genome shotgun (WGS) entry which is preliminary data.</text>
</comment>
<proteinExistence type="predicted"/>
<organism evidence="7 8">
    <name type="scientific">Kaistia hirudinis</name>
    <dbReference type="NCBI Taxonomy" id="1293440"/>
    <lineage>
        <taxon>Bacteria</taxon>
        <taxon>Pseudomonadati</taxon>
        <taxon>Pseudomonadota</taxon>
        <taxon>Alphaproteobacteria</taxon>
        <taxon>Hyphomicrobiales</taxon>
        <taxon>Kaistiaceae</taxon>
        <taxon>Kaistia</taxon>
    </lineage>
</organism>
<dbReference type="Pfam" id="PF22381">
    <property type="entry name" value="Staph_reg_Sar_Rot"/>
    <property type="match status" value="1"/>
</dbReference>
<evidence type="ECO:0000256" key="2">
    <source>
        <dbReference type="ARBA" id="ARBA00022490"/>
    </source>
</evidence>
<evidence type="ECO:0000256" key="5">
    <source>
        <dbReference type="ARBA" id="ARBA00023163"/>
    </source>
</evidence>
<dbReference type="Gene3D" id="1.10.10.10">
    <property type="entry name" value="Winged helix-like DNA-binding domain superfamily/Winged helix DNA-binding domain"/>
    <property type="match status" value="1"/>
</dbReference>
<keyword evidence="8" id="KW-1185">Reference proteome</keyword>
<dbReference type="PROSITE" id="PS50995">
    <property type="entry name" value="HTH_MARR_2"/>
    <property type="match status" value="1"/>
</dbReference>
<keyword evidence="3" id="KW-0805">Transcription regulation</keyword>
<accession>A0A840AI33</accession>
<sequence length="143" mass="15986">MPLPLDDQICFTLYATSMAVGRTYQPLLNDLGITYPQYLVLCALGEAGELTIGAIAQRLSLEPSTITPLIKRMEAGRFVARRRDRSDERHVHVQLTDAGHAVLTRCDCLNERLIERSGMTLDQLNQLNRQIQQLRGALIAPEA</sequence>
<dbReference type="InterPro" id="IPR036390">
    <property type="entry name" value="WH_DNA-bd_sf"/>
</dbReference>
<dbReference type="InterPro" id="IPR039422">
    <property type="entry name" value="MarR/SlyA-like"/>
</dbReference>
<dbReference type="InterPro" id="IPR011991">
    <property type="entry name" value="ArsR-like_HTH"/>
</dbReference>
<evidence type="ECO:0000259" key="6">
    <source>
        <dbReference type="PROSITE" id="PS50995"/>
    </source>
</evidence>
<dbReference type="PANTHER" id="PTHR33164">
    <property type="entry name" value="TRANSCRIPTIONAL REGULATOR, MARR FAMILY"/>
    <property type="match status" value="1"/>
</dbReference>
<keyword evidence="5" id="KW-0804">Transcription</keyword>
<keyword evidence="2" id="KW-0963">Cytoplasm</keyword>
<evidence type="ECO:0000256" key="1">
    <source>
        <dbReference type="ARBA" id="ARBA00004496"/>
    </source>
</evidence>
<dbReference type="CDD" id="cd00090">
    <property type="entry name" value="HTH_ARSR"/>
    <property type="match status" value="1"/>
</dbReference>
<dbReference type="InterPro" id="IPR000835">
    <property type="entry name" value="HTH_MarR-typ"/>
</dbReference>
<dbReference type="GO" id="GO:0003677">
    <property type="term" value="F:DNA binding"/>
    <property type="evidence" value="ECO:0007669"/>
    <property type="project" value="UniProtKB-KW"/>
</dbReference>